<reference evidence="1 2" key="1">
    <citation type="submission" date="2024-06" db="EMBL/GenBank/DDBJ databases">
        <authorList>
            <person name="Li F."/>
        </authorList>
    </citation>
    <scope>NUCLEOTIDE SEQUENCE [LARGE SCALE GENOMIC DNA]</scope>
    <source>
        <strain evidence="1 2">GXAS 311</strain>
    </source>
</reference>
<dbReference type="Pfam" id="PF00462">
    <property type="entry name" value="Glutaredoxin"/>
    <property type="match status" value="1"/>
</dbReference>
<dbReference type="Proteomes" id="UP001548189">
    <property type="component" value="Unassembled WGS sequence"/>
</dbReference>
<accession>A0ABV2BTJ4</accession>
<protein>
    <submittedName>
        <fullName evidence="1">GrxA family glutaredoxin</fullName>
    </submittedName>
</protein>
<evidence type="ECO:0000313" key="1">
    <source>
        <dbReference type="EMBL" id="MET1255242.1"/>
    </source>
</evidence>
<keyword evidence="2" id="KW-1185">Reference proteome</keyword>
<dbReference type="InterPro" id="IPR014025">
    <property type="entry name" value="Glutaredoxin_subgr"/>
</dbReference>
<organism evidence="1 2">
    <name type="scientific">Aliikangiella maris</name>
    <dbReference type="NCBI Taxonomy" id="3162458"/>
    <lineage>
        <taxon>Bacteria</taxon>
        <taxon>Pseudomonadati</taxon>
        <taxon>Pseudomonadota</taxon>
        <taxon>Gammaproteobacteria</taxon>
        <taxon>Oceanospirillales</taxon>
        <taxon>Pleioneaceae</taxon>
        <taxon>Aliikangiella</taxon>
    </lineage>
</organism>
<evidence type="ECO:0000313" key="2">
    <source>
        <dbReference type="Proteomes" id="UP001548189"/>
    </source>
</evidence>
<dbReference type="PRINTS" id="PR00160">
    <property type="entry name" value="GLUTAREDOXIN"/>
</dbReference>
<proteinExistence type="predicted"/>
<dbReference type="InterPro" id="IPR002109">
    <property type="entry name" value="Glutaredoxin"/>
</dbReference>
<gene>
    <name evidence="1" type="ORF">ABVT43_08900</name>
</gene>
<dbReference type="EMBL" id="JBEVCJ010000008">
    <property type="protein sequence ID" value="MET1255242.1"/>
    <property type="molecule type" value="Genomic_DNA"/>
</dbReference>
<comment type="caution">
    <text evidence="1">The sequence shown here is derived from an EMBL/GenBank/DDBJ whole genome shotgun (WGS) entry which is preliminary data.</text>
</comment>
<dbReference type="SUPFAM" id="SSF52833">
    <property type="entry name" value="Thioredoxin-like"/>
    <property type="match status" value="1"/>
</dbReference>
<dbReference type="PROSITE" id="PS51354">
    <property type="entry name" value="GLUTAREDOXIN_2"/>
    <property type="match status" value="1"/>
</dbReference>
<dbReference type="NCBIfam" id="NF008401">
    <property type="entry name" value="PRK11200.1"/>
    <property type="match status" value="1"/>
</dbReference>
<dbReference type="Gene3D" id="3.40.30.10">
    <property type="entry name" value="Glutaredoxin"/>
    <property type="match status" value="1"/>
</dbReference>
<name>A0ABV2BTJ4_9GAMM</name>
<dbReference type="InterPro" id="IPR036249">
    <property type="entry name" value="Thioredoxin-like_sf"/>
</dbReference>
<sequence>MKRFTIFGRPGCGYCTRAKQLCEIKNFDYKYIDIWEENISKEDLAKTIGKPVHTVPQVFHGETHIGGFDDLEAYIATLN</sequence>